<dbReference type="Gene3D" id="2.60.40.180">
    <property type="entry name" value="Transthyretin/hydroxyisourate hydrolase domain"/>
    <property type="match status" value="1"/>
</dbReference>
<reference evidence="2 3" key="1">
    <citation type="submission" date="2020-08" db="EMBL/GenBank/DDBJ databases">
        <title>Genomic Encyclopedia of Type Strains, Phase IV (KMG-IV): sequencing the most valuable type-strain genomes for metagenomic binning, comparative biology and taxonomic classification.</title>
        <authorList>
            <person name="Goeker M."/>
        </authorList>
    </citation>
    <scope>NUCLEOTIDE SEQUENCE [LARGE SCALE GENOMIC DNA]</scope>
    <source>
        <strain evidence="2 3">DSM 45615</strain>
    </source>
</reference>
<sequence>MTITAQAMDSVYGRSAAGLRARLEWARDGSWASLADAETDAEGRIDDWEGRALGRGLYRIVFDSDQYYVGFGVNAAYSEISVVFRMHDDFETCQIQVLMSPHSYSTYFGTLV</sequence>
<dbReference type="RefSeq" id="WP_185054993.1">
    <property type="nucleotide sequence ID" value="NZ_BAABIX010000030.1"/>
</dbReference>
<gene>
    <name evidence="2" type="ORF">HNP84_007876</name>
</gene>
<dbReference type="AlphaFoldDB" id="A0A840PJN0"/>
<dbReference type="GO" id="GO:0033971">
    <property type="term" value="F:hydroxyisourate hydrolase activity"/>
    <property type="evidence" value="ECO:0007669"/>
    <property type="project" value="UniProtKB-EC"/>
</dbReference>
<proteinExistence type="predicted"/>
<dbReference type="InterPro" id="IPR036817">
    <property type="entry name" value="Transthyretin/HIU_hydrolase_sf"/>
</dbReference>
<evidence type="ECO:0000313" key="2">
    <source>
        <dbReference type="EMBL" id="MBB5138123.1"/>
    </source>
</evidence>
<keyword evidence="2" id="KW-0378">Hydrolase</keyword>
<dbReference type="PANTHER" id="PTHR10395">
    <property type="entry name" value="URICASE AND TRANSTHYRETIN-RELATED"/>
    <property type="match status" value="1"/>
</dbReference>
<dbReference type="PANTHER" id="PTHR10395:SF7">
    <property type="entry name" value="5-HYDROXYISOURATE HYDROLASE"/>
    <property type="match status" value="1"/>
</dbReference>
<dbReference type="Pfam" id="PF00576">
    <property type="entry name" value="Transthyretin"/>
    <property type="match status" value="1"/>
</dbReference>
<organism evidence="2 3">
    <name type="scientific">Thermocatellispora tengchongensis</name>
    <dbReference type="NCBI Taxonomy" id="1073253"/>
    <lineage>
        <taxon>Bacteria</taxon>
        <taxon>Bacillati</taxon>
        <taxon>Actinomycetota</taxon>
        <taxon>Actinomycetes</taxon>
        <taxon>Streptosporangiales</taxon>
        <taxon>Streptosporangiaceae</taxon>
        <taxon>Thermocatellispora</taxon>
    </lineage>
</organism>
<comment type="caution">
    <text evidence="2">The sequence shown here is derived from an EMBL/GenBank/DDBJ whole genome shotgun (WGS) entry which is preliminary data.</text>
</comment>
<protein>
    <submittedName>
        <fullName evidence="2">5-hydroxyisourate hydrolase</fullName>
        <ecNumber evidence="2">3.5.2.17</ecNumber>
    </submittedName>
</protein>
<dbReference type="InterPro" id="IPR023416">
    <property type="entry name" value="Transthyretin/HIU_hydrolase_d"/>
</dbReference>
<accession>A0A840PJN0</accession>
<dbReference type="GO" id="GO:0006144">
    <property type="term" value="P:purine nucleobase metabolic process"/>
    <property type="evidence" value="ECO:0007669"/>
    <property type="project" value="TreeGrafter"/>
</dbReference>
<dbReference type="Proteomes" id="UP000578449">
    <property type="component" value="Unassembled WGS sequence"/>
</dbReference>
<feature type="domain" description="Transthyretin/hydroxyisourate hydrolase" evidence="1">
    <location>
        <begin position="3"/>
        <end position="109"/>
    </location>
</feature>
<evidence type="ECO:0000259" key="1">
    <source>
        <dbReference type="Pfam" id="PF00576"/>
    </source>
</evidence>
<evidence type="ECO:0000313" key="3">
    <source>
        <dbReference type="Proteomes" id="UP000578449"/>
    </source>
</evidence>
<keyword evidence="3" id="KW-1185">Reference proteome</keyword>
<dbReference type="SUPFAM" id="SSF49472">
    <property type="entry name" value="Transthyretin (synonym: prealbumin)"/>
    <property type="match status" value="1"/>
</dbReference>
<dbReference type="EC" id="3.5.2.17" evidence="2"/>
<dbReference type="EMBL" id="JACHGN010000021">
    <property type="protein sequence ID" value="MBB5138123.1"/>
    <property type="molecule type" value="Genomic_DNA"/>
</dbReference>
<name>A0A840PJN0_9ACTN</name>